<gene>
    <name evidence="2" type="ORF">JX265_000054</name>
</gene>
<feature type="domain" description="2EXR" evidence="1">
    <location>
        <begin position="7"/>
        <end position="87"/>
    </location>
</feature>
<name>A0A9P9WXR0_9PEZI</name>
<accession>A0A9P9WXR0</accession>
<protein>
    <recommendedName>
        <fullName evidence="1">2EXR domain-containing protein</fullName>
    </recommendedName>
</protein>
<dbReference type="EMBL" id="JAFIMR010000001">
    <property type="protein sequence ID" value="KAI1881228.1"/>
    <property type="molecule type" value="Genomic_DNA"/>
</dbReference>
<reference evidence="2" key="1">
    <citation type="submission" date="2021-03" db="EMBL/GenBank/DDBJ databases">
        <title>Revisited historic fungal species revealed as producer of novel bioactive compounds through whole genome sequencing and comparative genomics.</title>
        <authorList>
            <person name="Vignolle G.A."/>
            <person name="Hochenegger N."/>
            <person name="Mach R.L."/>
            <person name="Mach-Aigner A.R."/>
            <person name="Javad Rahimi M."/>
            <person name="Salim K.A."/>
            <person name="Chan C.M."/>
            <person name="Lim L.B.L."/>
            <person name="Cai F."/>
            <person name="Druzhinina I.S."/>
            <person name="U'Ren J.M."/>
            <person name="Derntl C."/>
        </authorList>
    </citation>
    <scope>NUCLEOTIDE SEQUENCE</scope>
    <source>
        <strain evidence="2">TUCIM 5799</strain>
    </source>
</reference>
<dbReference type="Pfam" id="PF20150">
    <property type="entry name" value="2EXR"/>
    <property type="match status" value="1"/>
</dbReference>
<organism evidence="2 3">
    <name type="scientific">Neoarthrinium moseri</name>
    <dbReference type="NCBI Taxonomy" id="1658444"/>
    <lineage>
        <taxon>Eukaryota</taxon>
        <taxon>Fungi</taxon>
        <taxon>Dikarya</taxon>
        <taxon>Ascomycota</taxon>
        <taxon>Pezizomycotina</taxon>
        <taxon>Sordariomycetes</taxon>
        <taxon>Xylariomycetidae</taxon>
        <taxon>Amphisphaeriales</taxon>
        <taxon>Apiosporaceae</taxon>
        <taxon>Neoarthrinium</taxon>
    </lineage>
</organism>
<evidence type="ECO:0000313" key="3">
    <source>
        <dbReference type="Proteomes" id="UP000829685"/>
    </source>
</evidence>
<keyword evidence="3" id="KW-1185">Reference proteome</keyword>
<dbReference type="Proteomes" id="UP000829685">
    <property type="component" value="Unassembled WGS sequence"/>
</dbReference>
<sequence>MATTTAFTYFNKLPLELQLEVWKHAADDCGPMRLDLVNTSSTWDADANDFILPAICHVNVIGIQRRRIALISVCHAARKVCKKQFTTVACRHLSLFFSNEEQTDYRAGLDNGHTQRAVSRCLVLDWDVDLIYLAESGNATQLPWLFAQTEGLKGIKNLGLHLQSFGPFDHWNTLDEDLRKADALGPKDPEDDYEKEATHFLDRYADTMTSLENMVLIIDETVAVFLADYSNLDDELESFLRDMPKNDRLLPSYEAFGVTLDMDADWVYRLMYTCTSQWAGWTEKMVGIVEMFRGFRRALLRRGMDNVRLIMAVDASGSLNALSSDMFEWGETMEDPRHQQND</sequence>
<dbReference type="PANTHER" id="PTHR35910">
    <property type="entry name" value="2EXR DOMAIN-CONTAINING PROTEIN"/>
    <property type="match status" value="1"/>
</dbReference>
<evidence type="ECO:0000313" key="2">
    <source>
        <dbReference type="EMBL" id="KAI1881228.1"/>
    </source>
</evidence>
<comment type="caution">
    <text evidence="2">The sequence shown here is derived from an EMBL/GenBank/DDBJ whole genome shotgun (WGS) entry which is preliminary data.</text>
</comment>
<dbReference type="AlphaFoldDB" id="A0A9P9WXR0"/>
<evidence type="ECO:0000259" key="1">
    <source>
        <dbReference type="Pfam" id="PF20150"/>
    </source>
</evidence>
<proteinExistence type="predicted"/>
<dbReference type="InterPro" id="IPR045518">
    <property type="entry name" value="2EXR"/>
</dbReference>
<dbReference type="PANTHER" id="PTHR35910:SF6">
    <property type="entry name" value="2EXR DOMAIN-CONTAINING PROTEIN"/>
    <property type="match status" value="1"/>
</dbReference>